<organism evidence="1">
    <name type="scientific">freshwater metagenome</name>
    <dbReference type="NCBI Taxonomy" id="449393"/>
    <lineage>
        <taxon>unclassified sequences</taxon>
        <taxon>metagenomes</taxon>
        <taxon>ecological metagenomes</taxon>
    </lineage>
</organism>
<proteinExistence type="predicted"/>
<evidence type="ECO:0000313" key="1">
    <source>
        <dbReference type="EMBL" id="CAB5062548.1"/>
    </source>
</evidence>
<dbReference type="EMBL" id="CAFBQQ010000049">
    <property type="protein sequence ID" value="CAB5062548.1"/>
    <property type="molecule type" value="Genomic_DNA"/>
</dbReference>
<name>A0A6J7UDX9_9ZZZZ</name>
<accession>A0A6J7UDX9</accession>
<dbReference type="AlphaFoldDB" id="A0A6J7UDX9"/>
<sequence length="95" mass="9941">MPVLSNTTSVMPTAFSIDLGDLIIMPFFAALPDATRSAIGVANPRAHGHAITNTATAVAIDCAIGVPVKYQARKVEIESNKTIGTKTLLTRSANC</sequence>
<protein>
    <submittedName>
        <fullName evidence="1">Unannotated protein</fullName>
    </submittedName>
</protein>
<reference evidence="1" key="1">
    <citation type="submission" date="2020-05" db="EMBL/GenBank/DDBJ databases">
        <authorList>
            <person name="Chiriac C."/>
            <person name="Salcher M."/>
            <person name="Ghai R."/>
            <person name="Kavagutti S V."/>
        </authorList>
    </citation>
    <scope>NUCLEOTIDE SEQUENCE</scope>
</reference>
<gene>
    <name evidence="1" type="ORF">UFOPK4358_00451</name>
</gene>